<keyword evidence="3" id="KW-1185">Reference proteome</keyword>
<dbReference type="Gene3D" id="3.30.70.1440">
    <property type="entry name" value="Multidrug efflux transporter AcrB pore domain"/>
    <property type="match status" value="1"/>
</dbReference>
<dbReference type="Gene3D" id="3.30.70.1430">
    <property type="entry name" value="Multidrug efflux transporter AcrB pore domain"/>
    <property type="match status" value="2"/>
</dbReference>
<organism evidence="2 3">
    <name type="scientific">Nitrospira defluvii</name>
    <dbReference type="NCBI Taxonomy" id="330214"/>
    <lineage>
        <taxon>Bacteria</taxon>
        <taxon>Pseudomonadati</taxon>
        <taxon>Nitrospirota</taxon>
        <taxon>Nitrospiria</taxon>
        <taxon>Nitrospirales</taxon>
        <taxon>Nitrospiraceae</taxon>
        <taxon>Nitrospira</taxon>
    </lineage>
</organism>
<evidence type="ECO:0000313" key="3">
    <source>
        <dbReference type="Proteomes" id="UP000675880"/>
    </source>
</evidence>
<dbReference type="Proteomes" id="UP000675880">
    <property type="component" value="Unassembled WGS sequence"/>
</dbReference>
<feature type="transmembrane region" description="Helical" evidence="1">
    <location>
        <begin position="430"/>
        <end position="450"/>
    </location>
</feature>
<proteinExistence type="predicted"/>
<feature type="transmembrane region" description="Helical" evidence="1">
    <location>
        <begin position="386"/>
        <end position="410"/>
    </location>
</feature>
<feature type="transmembrane region" description="Helical" evidence="1">
    <location>
        <begin position="359"/>
        <end position="380"/>
    </location>
</feature>
<dbReference type="PANTHER" id="PTHR32063:SF28">
    <property type="entry name" value="BLR2861 PROTEIN"/>
    <property type="match status" value="1"/>
</dbReference>
<dbReference type="SUPFAM" id="SSF82693">
    <property type="entry name" value="Multidrug efflux transporter AcrB pore domain, PN1, PN2, PC1 and PC2 subdomains"/>
    <property type="match status" value="4"/>
</dbReference>
<dbReference type="Gene3D" id="3.30.70.1320">
    <property type="entry name" value="Multidrug efflux transporter AcrB pore domain like"/>
    <property type="match status" value="1"/>
</dbReference>
<dbReference type="Pfam" id="PF00873">
    <property type="entry name" value="ACR_tran"/>
    <property type="match status" value="1"/>
</dbReference>
<dbReference type="SUPFAM" id="SSF82866">
    <property type="entry name" value="Multidrug efflux transporter AcrB transmembrane domain"/>
    <property type="match status" value="2"/>
</dbReference>
<feature type="transmembrane region" description="Helical" evidence="1">
    <location>
        <begin position="907"/>
        <end position="932"/>
    </location>
</feature>
<feature type="transmembrane region" description="Helical" evidence="1">
    <location>
        <begin position="333"/>
        <end position="352"/>
    </location>
</feature>
<dbReference type="InterPro" id="IPR027463">
    <property type="entry name" value="AcrB_DN_DC_subdom"/>
</dbReference>
<keyword evidence="1" id="KW-0812">Transmembrane</keyword>
<dbReference type="SUPFAM" id="SSF82714">
    <property type="entry name" value="Multidrug efflux transporter AcrB TolC docking domain, DN and DC subdomains"/>
    <property type="match status" value="2"/>
</dbReference>
<accession>A0ABM8RA48</accession>
<feature type="transmembrane region" description="Helical" evidence="1">
    <location>
        <begin position="953"/>
        <end position="976"/>
    </location>
</feature>
<dbReference type="InterPro" id="IPR001036">
    <property type="entry name" value="Acrflvin-R"/>
</dbReference>
<evidence type="ECO:0000256" key="1">
    <source>
        <dbReference type="SAM" id="Phobius"/>
    </source>
</evidence>
<feature type="transmembrane region" description="Helical" evidence="1">
    <location>
        <begin position="530"/>
        <end position="549"/>
    </location>
</feature>
<dbReference type="PRINTS" id="PR00702">
    <property type="entry name" value="ACRIFLAVINRP"/>
</dbReference>
<dbReference type="PANTHER" id="PTHR32063">
    <property type="match status" value="1"/>
</dbReference>
<feature type="transmembrane region" description="Helical" evidence="1">
    <location>
        <begin position="12"/>
        <end position="30"/>
    </location>
</feature>
<feature type="transmembrane region" description="Helical" evidence="1">
    <location>
        <begin position="982"/>
        <end position="1007"/>
    </location>
</feature>
<name>A0ABM8RA48_9BACT</name>
<protein>
    <submittedName>
        <fullName evidence="2">Multidrug transporter AcrB</fullName>
    </submittedName>
</protein>
<dbReference type="Gene3D" id="1.20.1640.10">
    <property type="entry name" value="Multidrug efflux transporter AcrB transmembrane domain"/>
    <property type="match status" value="2"/>
</dbReference>
<dbReference type="Gene3D" id="3.30.2090.10">
    <property type="entry name" value="Multidrug efflux transporter AcrB TolC docking domain, DN and DC subdomains"/>
    <property type="match status" value="2"/>
</dbReference>
<feature type="transmembrane region" description="Helical" evidence="1">
    <location>
        <begin position="855"/>
        <end position="874"/>
    </location>
</feature>
<reference evidence="2 3" key="1">
    <citation type="submission" date="2021-02" db="EMBL/GenBank/DDBJ databases">
        <authorList>
            <person name="Han P."/>
        </authorList>
    </citation>
    <scope>NUCLEOTIDE SEQUENCE [LARGE SCALE GENOMIC DNA]</scope>
    <source>
        <strain evidence="2">Candidatus Nitrospira sp. ZN2</strain>
    </source>
</reference>
<comment type="caution">
    <text evidence="2">The sequence shown here is derived from an EMBL/GenBank/DDBJ whole genome shotgun (WGS) entry which is preliminary data.</text>
</comment>
<feature type="transmembrane region" description="Helical" evidence="1">
    <location>
        <begin position="881"/>
        <end position="901"/>
    </location>
</feature>
<keyword evidence="1" id="KW-1133">Transmembrane helix</keyword>
<feature type="transmembrane region" description="Helical" evidence="1">
    <location>
        <begin position="462"/>
        <end position="481"/>
    </location>
</feature>
<gene>
    <name evidence="2" type="ORF">NSPZN2_150005</name>
</gene>
<dbReference type="EMBL" id="CAJNBJ010000007">
    <property type="protein sequence ID" value="CAE6741652.1"/>
    <property type="molecule type" value="Genomic_DNA"/>
</dbReference>
<keyword evidence="1" id="KW-0472">Membrane</keyword>
<sequence>MKLSVLSIERPVLATVATLLLMLFGLLSYSRLPIREYPDFTFPVVSVLTVYQSADAQLVETDITSVLEDALSGVEGLRTLRSTSREGLSTISLEFALTRNLDAAANDVRDRVARVQYLLPQGIEPPLVMKEDSESDGIMWLAVISDRHSELDITDFAQRQLKDRLAPLPGVSSVVLDGERRYAMRIWLDPDRLASRLLTVQDVENALHTQNVSMPTGRIESTQREFSVRMGGGLERPEQFNQLILAYRDGYPVRLQDVGLAEIAAEDERKLVRVNGKPAIGLGIMKQSKANTLETARAVKRTLPSLEALLPEGMQLVTAFDSSIYIERSLREVYQSVALSVILVVLVVFLFLRSARATLIPTVAIPGSILGTFVLMQATGSSINTITLLGFVLAIGLVVDDAIVVVENVYRRIEQGLTPKEAAVEGSREIGFAVISTTLTLAAVFFPIIFLPGIVGRLFSELGIAVAGSVLLSGFIALTLTPAMCARLLSRTVVAGSSATGSALDSAAWLQWLTGRYRSALETTLTRPSLVLLAALVSLAVSGLLLWALPSELAPLEDTGWFAIHVNTPEGSTLDYTDRYTKDTETTAARIPEMDSYYTVVARGWRPTLVTRAVTWVTLKDWSDRDRSQRKIVDEVEPALSAIPGASVFALNPPPFNQEDSKTPVQLVVRGPTYDVLDKIMTQVRHDTVNHPALVNIESDLDLNKPELRVDIRRDKAADLGIPVETIGRTLEVFLGGRKASMFMREGKEYPVIIQMRPQHRGTKSDIDRLHVRGTQGDLIPLSNLVSLSETVAPKQLNHYQKLRAATISAGVGPGSTLSHSVESLEQIIRTHLPPGASISYAGETKEFKESSGNLHFTFVLALLVVYLILAAQFESFRHPITVLVSVPPALAGALLALLLFRGTLNIYSEIGLMILIGLVTKNAILIVEFANQLRQDGRPTQVAIVEAAALRLRPIIMTTMSTILAALPLALAAGAGAAGRWHIGLVVINGLVLSTLLTLFLVPMIYTMLTETWAARRAVTTGPGPGTVLPSPTHSEG</sequence>
<dbReference type="RefSeq" id="WP_213042036.1">
    <property type="nucleotide sequence ID" value="NZ_CAJNBJ010000007.1"/>
</dbReference>
<evidence type="ECO:0000313" key="2">
    <source>
        <dbReference type="EMBL" id="CAE6741652.1"/>
    </source>
</evidence>